<evidence type="ECO:0000256" key="5">
    <source>
        <dbReference type="SAM" id="Phobius"/>
    </source>
</evidence>
<organism evidence="7 8">
    <name type="scientific">Aeromicrobium phoceense</name>
    <dbReference type="NCBI Taxonomy" id="2754045"/>
    <lineage>
        <taxon>Bacteria</taxon>
        <taxon>Bacillati</taxon>
        <taxon>Actinomycetota</taxon>
        <taxon>Actinomycetes</taxon>
        <taxon>Propionibacteriales</taxon>
        <taxon>Nocardioidaceae</taxon>
        <taxon>Aeromicrobium</taxon>
    </lineage>
</organism>
<feature type="transmembrane region" description="Helical" evidence="5">
    <location>
        <begin position="141"/>
        <end position="159"/>
    </location>
</feature>
<dbReference type="Proteomes" id="UP000550354">
    <property type="component" value="Unassembled WGS sequence"/>
</dbReference>
<feature type="domain" description="Methylamine utilisation protein MauE" evidence="6">
    <location>
        <begin position="7"/>
        <end position="127"/>
    </location>
</feature>
<dbReference type="Pfam" id="PF07291">
    <property type="entry name" value="MauE"/>
    <property type="match status" value="1"/>
</dbReference>
<dbReference type="GO" id="GO:0030416">
    <property type="term" value="P:methylamine metabolic process"/>
    <property type="evidence" value="ECO:0007669"/>
    <property type="project" value="InterPro"/>
</dbReference>
<evidence type="ECO:0000256" key="2">
    <source>
        <dbReference type="ARBA" id="ARBA00022692"/>
    </source>
</evidence>
<dbReference type="RefSeq" id="WP_181755481.1">
    <property type="nucleotide sequence ID" value="NZ_JACEOG010000001.1"/>
</dbReference>
<dbReference type="AlphaFoldDB" id="A0A838XNX9"/>
<sequence>MITTEVPVLISAGVLLCSGVGKAANFARTSASLEGSFALRPHVATRLNAALIVVETAIALMLLSPLRVAGLVSASLLFGAFLAYTAFIVISGRERTCMCFGQSARRIGWPTVVRNALLLAIAAYGAYLVANGGVLDLRRELATKVLIAAYFVLLFWAWAQVFEDESQRKDVVA</sequence>
<evidence type="ECO:0000256" key="3">
    <source>
        <dbReference type="ARBA" id="ARBA00022989"/>
    </source>
</evidence>
<dbReference type="EMBL" id="JACEOG010000001">
    <property type="protein sequence ID" value="MBA4608704.1"/>
    <property type="molecule type" value="Genomic_DNA"/>
</dbReference>
<protein>
    <recommendedName>
        <fullName evidence="6">Methylamine utilisation protein MauE domain-containing protein</fullName>
    </recommendedName>
</protein>
<evidence type="ECO:0000259" key="6">
    <source>
        <dbReference type="Pfam" id="PF07291"/>
    </source>
</evidence>
<evidence type="ECO:0000256" key="1">
    <source>
        <dbReference type="ARBA" id="ARBA00004141"/>
    </source>
</evidence>
<evidence type="ECO:0000313" key="7">
    <source>
        <dbReference type="EMBL" id="MBA4608704.1"/>
    </source>
</evidence>
<evidence type="ECO:0000256" key="4">
    <source>
        <dbReference type="ARBA" id="ARBA00023136"/>
    </source>
</evidence>
<gene>
    <name evidence="7" type="ORF">H1W00_09490</name>
</gene>
<keyword evidence="3 5" id="KW-1133">Transmembrane helix</keyword>
<keyword evidence="8" id="KW-1185">Reference proteome</keyword>
<dbReference type="InterPro" id="IPR009908">
    <property type="entry name" value="Methylamine_util_MauE"/>
</dbReference>
<evidence type="ECO:0000313" key="8">
    <source>
        <dbReference type="Proteomes" id="UP000550354"/>
    </source>
</evidence>
<proteinExistence type="predicted"/>
<dbReference type="GO" id="GO:0016020">
    <property type="term" value="C:membrane"/>
    <property type="evidence" value="ECO:0007669"/>
    <property type="project" value="UniProtKB-SubCell"/>
</dbReference>
<keyword evidence="2 5" id="KW-0812">Transmembrane</keyword>
<reference evidence="7 8" key="1">
    <citation type="submission" date="2020-07" db="EMBL/GenBank/DDBJ databases">
        <title>Draft genome and description of Aeromicrobium phoceense strain Marseille-Q0843 isolated from healthy skin swab.</title>
        <authorList>
            <person name="Boxberger M."/>
            <person name="La Scola B."/>
        </authorList>
    </citation>
    <scope>NUCLEOTIDE SEQUENCE [LARGE SCALE GENOMIC DNA]</scope>
    <source>
        <strain evidence="7 8">Marseille-Q0843</strain>
    </source>
</reference>
<name>A0A838XNX9_9ACTN</name>
<keyword evidence="4 5" id="KW-0472">Membrane</keyword>
<accession>A0A838XNX9</accession>
<comment type="caution">
    <text evidence="7">The sequence shown here is derived from an EMBL/GenBank/DDBJ whole genome shotgun (WGS) entry which is preliminary data.</text>
</comment>
<comment type="subcellular location">
    <subcellularLocation>
        <location evidence="1">Membrane</location>
        <topology evidence="1">Multi-pass membrane protein</topology>
    </subcellularLocation>
</comment>
<feature type="transmembrane region" description="Helical" evidence="5">
    <location>
        <begin position="112"/>
        <end position="129"/>
    </location>
</feature>
<feature type="transmembrane region" description="Helical" evidence="5">
    <location>
        <begin position="71"/>
        <end position="92"/>
    </location>
</feature>